<dbReference type="InterPro" id="IPR050623">
    <property type="entry name" value="Glucan_succinyl_AcylTrfase"/>
</dbReference>
<dbReference type="Proteomes" id="UP000317496">
    <property type="component" value="Chromosome"/>
</dbReference>
<dbReference type="PANTHER" id="PTHR36927:SF3">
    <property type="entry name" value="GLUCANS BIOSYNTHESIS PROTEIN C"/>
    <property type="match status" value="1"/>
</dbReference>
<feature type="transmembrane region" description="Helical" evidence="1">
    <location>
        <begin position="249"/>
        <end position="267"/>
    </location>
</feature>
<dbReference type="EMBL" id="CP041636">
    <property type="protein sequence ID" value="QDO97042.1"/>
    <property type="molecule type" value="Genomic_DNA"/>
</dbReference>
<feature type="transmembrane region" description="Helical" evidence="1">
    <location>
        <begin position="153"/>
        <end position="173"/>
    </location>
</feature>
<evidence type="ECO:0000259" key="2">
    <source>
        <dbReference type="Pfam" id="PF01757"/>
    </source>
</evidence>
<feature type="transmembrane region" description="Helical" evidence="1">
    <location>
        <begin position="220"/>
        <end position="237"/>
    </location>
</feature>
<proteinExistence type="predicted"/>
<sequence>MSDMSERRYDLDWLRIGAFALLILYHIGMFYVSWPWHVKSSQTGPEVYEIVQPLMLLTNPWRLALLFLIAGCATRFMADKLPRGKMAKARSWRLLLPIVFGMLVIVPPQTYYEVVTHMGFDEGWVAFYMKYIGFHDGWRSNGAPLIVPTWNHLWFVVYLWVYTMLVLALRPLLHRLPLQRIAALFRQPLALLVLPPVFVGLLRLLLKPIFGETHALLDDWYLHALYLSLFLFGYGIARYEGIWRSIERLRWIALVLAVLVYVVMIWAVVTNSGGGARPFIWALDQWAWIMMLLGFARRLMNFDSPARRYLTDAVFPFYIIHQTAIVVLGYHLTRLGLPVGAEAAILVAGTATACVVGYEIVKRVGVLRPVFGLKGKPETSDRTRATVTIP</sequence>
<feature type="transmembrane region" description="Helical" evidence="1">
    <location>
        <begin position="94"/>
        <end position="112"/>
    </location>
</feature>
<keyword evidence="3" id="KW-0012">Acyltransferase</keyword>
<feature type="transmembrane region" description="Helical" evidence="1">
    <location>
        <begin position="54"/>
        <end position="73"/>
    </location>
</feature>
<dbReference type="KEGG" id="fer:FNB15_07035"/>
<dbReference type="AlphaFoldDB" id="A0A516GZV9"/>
<feature type="transmembrane region" description="Helical" evidence="1">
    <location>
        <begin position="279"/>
        <end position="297"/>
    </location>
</feature>
<keyword evidence="1" id="KW-0812">Transmembrane</keyword>
<evidence type="ECO:0000256" key="1">
    <source>
        <dbReference type="SAM" id="Phobius"/>
    </source>
</evidence>
<feature type="transmembrane region" description="Helical" evidence="1">
    <location>
        <begin position="343"/>
        <end position="361"/>
    </location>
</feature>
<reference evidence="3 4" key="1">
    <citation type="submission" date="2019-07" db="EMBL/GenBank/DDBJ databases">
        <title>Genome sequencing for Ferrovibrio sp. K5.</title>
        <authorList>
            <person name="Park S.-J."/>
        </authorList>
    </citation>
    <scope>NUCLEOTIDE SEQUENCE [LARGE SCALE GENOMIC DNA]</scope>
    <source>
        <strain evidence="3 4">K5</strain>
    </source>
</reference>
<dbReference type="PANTHER" id="PTHR36927">
    <property type="entry name" value="BLR4337 PROTEIN"/>
    <property type="match status" value="1"/>
</dbReference>
<keyword evidence="3" id="KW-0808">Transferase</keyword>
<evidence type="ECO:0000313" key="4">
    <source>
        <dbReference type="Proteomes" id="UP000317496"/>
    </source>
</evidence>
<dbReference type="InterPro" id="IPR002656">
    <property type="entry name" value="Acyl_transf_3_dom"/>
</dbReference>
<dbReference type="GO" id="GO:0016747">
    <property type="term" value="F:acyltransferase activity, transferring groups other than amino-acyl groups"/>
    <property type="evidence" value="ECO:0007669"/>
    <property type="project" value="InterPro"/>
</dbReference>
<feature type="transmembrane region" description="Helical" evidence="1">
    <location>
        <begin position="309"/>
        <end position="331"/>
    </location>
</feature>
<gene>
    <name evidence="3" type="ORF">FNB15_07035</name>
</gene>
<protein>
    <submittedName>
        <fullName evidence="3">Acyltransferase family protein</fullName>
    </submittedName>
</protein>
<keyword evidence="1" id="KW-0472">Membrane</keyword>
<keyword evidence="4" id="KW-1185">Reference proteome</keyword>
<dbReference type="RefSeq" id="WP_144068023.1">
    <property type="nucleotide sequence ID" value="NZ_CP041636.1"/>
</dbReference>
<feature type="transmembrane region" description="Helical" evidence="1">
    <location>
        <begin position="12"/>
        <end position="34"/>
    </location>
</feature>
<dbReference type="OrthoDB" id="9809782at2"/>
<feature type="domain" description="Acyltransferase 3" evidence="2">
    <location>
        <begin position="9"/>
        <end position="356"/>
    </location>
</feature>
<feature type="transmembrane region" description="Helical" evidence="1">
    <location>
        <begin position="185"/>
        <end position="205"/>
    </location>
</feature>
<keyword evidence="1" id="KW-1133">Transmembrane helix</keyword>
<evidence type="ECO:0000313" key="3">
    <source>
        <dbReference type="EMBL" id="QDO97042.1"/>
    </source>
</evidence>
<accession>A0A516GZV9</accession>
<organism evidence="3 4">
    <name type="scientific">Ferrovibrio terrae</name>
    <dbReference type="NCBI Taxonomy" id="2594003"/>
    <lineage>
        <taxon>Bacteria</taxon>
        <taxon>Pseudomonadati</taxon>
        <taxon>Pseudomonadota</taxon>
        <taxon>Alphaproteobacteria</taxon>
        <taxon>Rhodospirillales</taxon>
        <taxon>Rhodospirillaceae</taxon>
        <taxon>Ferrovibrio</taxon>
    </lineage>
</organism>
<name>A0A516GZV9_9PROT</name>
<dbReference type="Pfam" id="PF01757">
    <property type="entry name" value="Acyl_transf_3"/>
    <property type="match status" value="1"/>
</dbReference>